<keyword evidence="1 5" id="KW-0489">Methyltransferase</keyword>
<feature type="domain" description="Polyketide synthase-like methyltransferase" evidence="4">
    <location>
        <begin position="34"/>
        <end position="270"/>
    </location>
</feature>
<evidence type="ECO:0000256" key="2">
    <source>
        <dbReference type="ARBA" id="ARBA00022679"/>
    </source>
</evidence>
<dbReference type="GO" id="GO:0008168">
    <property type="term" value="F:methyltransferase activity"/>
    <property type="evidence" value="ECO:0007669"/>
    <property type="project" value="UniProtKB-KW"/>
</dbReference>
<dbReference type="RefSeq" id="WP_260728680.1">
    <property type="nucleotide sequence ID" value="NZ_BAAABS010000047.1"/>
</dbReference>
<accession>A0ABY5ZB01</accession>
<evidence type="ECO:0000313" key="6">
    <source>
        <dbReference type="Proteomes" id="UP001058271"/>
    </source>
</evidence>
<keyword evidence="2" id="KW-0808">Transferase</keyword>
<dbReference type="InterPro" id="IPR050447">
    <property type="entry name" value="Erg6_SMT_methyltransf"/>
</dbReference>
<organism evidence="5 6">
    <name type="scientific">Dactylosporangium roseum</name>
    <dbReference type="NCBI Taxonomy" id="47989"/>
    <lineage>
        <taxon>Bacteria</taxon>
        <taxon>Bacillati</taxon>
        <taxon>Actinomycetota</taxon>
        <taxon>Actinomycetes</taxon>
        <taxon>Micromonosporales</taxon>
        <taxon>Micromonosporaceae</taxon>
        <taxon>Dactylosporangium</taxon>
    </lineage>
</organism>
<dbReference type="EMBL" id="CP073721">
    <property type="protein sequence ID" value="UWZ39280.1"/>
    <property type="molecule type" value="Genomic_DNA"/>
</dbReference>
<keyword evidence="3" id="KW-0949">S-adenosyl-L-methionine</keyword>
<dbReference type="Gene3D" id="3.40.50.150">
    <property type="entry name" value="Vaccinia Virus protein VP39"/>
    <property type="match status" value="1"/>
</dbReference>
<dbReference type="Proteomes" id="UP001058271">
    <property type="component" value="Chromosome"/>
</dbReference>
<dbReference type="SUPFAM" id="SSF53335">
    <property type="entry name" value="S-adenosyl-L-methionine-dependent methyltransferases"/>
    <property type="match status" value="1"/>
</dbReference>
<evidence type="ECO:0000313" key="5">
    <source>
        <dbReference type="EMBL" id="UWZ39280.1"/>
    </source>
</evidence>
<dbReference type="InterPro" id="IPR013216">
    <property type="entry name" value="Methyltransf_11"/>
</dbReference>
<evidence type="ECO:0000256" key="3">
    <source>
        <dbReference type="ARBA" id="ARBA00022691"/>
    </source>
</evidence>
<dbReference type="SMART" id="SM00828">
    <property type="entry name" value="PKS_MT"/>
    <property type="match status" value="1"/>
</dbReference>
<proteinExistence type="predicted"/>
<dbReference type="CDD" id="cd02440">
    <property type="entry name" value="AdoMet_MTases"/>
    <property type="match status" value="1"/>
</dbReference>
<evidence type="ECO:0000256" key="1">
    <source>
        <dbReference type="ARBA" id="ARBA00022603"/>
    </source>
</evidence>
<dbReference type="InterPro" id="IPR029063">
    <property type="entry name" value="SAM-dependent_MTases_sf"/>
</dbReference>
<dbReference type="Pfam" id="PF08241">
    <property type="entry name" value="Methyltransf_11"/>
    <property type="match status" value="1"/>
</dbReference>
<dbReference type="InterPro" id="IPR020803">
    <property type="entry name" value="MeTfrase_dom"/>
</dbReference>
<protein>
    <submittedName>
        <fullName evidence="5">Methyltransferase domain-containing protein</fullName>
    </submittedName>
</protein>
<gene>
    <name evidence="5" type="ORF">Drose_14200</name>
</gene>
<evidence type="ECO:0000259" key="4">
    <source>
        <dbReference type="SMART" id="SM00828"/>
    </source>
</evidence>
<sequence length="274" mass="30871">MVTELPSSLESRIADYYTGFRGVGPTRRTRYLNFGYWAPGCDDLDDACEKLTDMLADAAGMREGDRVVDAGFGYADQDLHWLETRRPELIVGLNITPSQVEIARERVRERNLADRLDLRVGSATDMPLAAGTFDRVVALESAFHFDTRQDFFREAFRVLRPGGGLAVADVIPLGGRREERIRDLNAVWGGFVPPDNLYDRDTYAERLREVGFADISVQDISGNVYRPLLDHLRRHLGERGDLQMSEDVLAWGMAQYMTHTEYAIASARKPVGPE</sequence>
<reference evidence="5" key="1">
    <citation type="submission" date="2021-04" db="EMBL/GenBank/DDBJ databases">
        <title>Biosynthetic gene clusters of Dactylosporangioum roseum.</title>
        <authorList>
            <person name="Hartkoorn R.C."/>
            <person name="Beaudoing E."/>
            <person name="Hot D."/>
            <person name="Moureu S."/>
        </authorList>
    </citation>
    <scope>NUCLEOTIDE SEQUENCE</scope>
    <source>
        <strain evidence="5">NRRL B-16295</strain>
    </source>
</reference>
<keyword evidence="6" id="KW-1185">Reference proteome</keyword>
<dbReference type="PANTHER" id="PTHR44068:SF11">
    <property type="entry name" value="GERANYL DIPHOSPHATE 2-C-METHYLTRANSFERASE"/>
    <property type="match status" value="1"/>
</dbReference>
<dbReference type="PANTHER" id="PTHR44068">
    <property type="entry name" value="ZGC:194242"/>
    <property type="match status" value="1"/>
</dbReference>
<dbReference type="GO" id="GO:0032259">
    <property type="term" value="P:methylation"/>
    <property type="evidence" value="ECO:0007669"/>
    <property type="project" value="UniProtKB-KW"/>
</dbReference>
<name>A0ABY5ZB01_9ACTN</name>